<dbReference type="InterPro" id="IPR036890">
    <property type="entry name" value="HATPase_C_sf"/>
</dbReference>
<dbReference type="PANTHER" id="PTHR41523:SF8">
    <property type="entry name" value="ETHYLENE RESPONSE SENSOR PROTEIN"/>
    <property type="match status" value="1"/>
</dbReference>
<keyword evidence="9" id="KW-0812">Transmembrane</keyword>
<keyword evidence="7" id="KW-0067">ATP-binding</keyword>
<evidence type="ECO:0000259" key="10">
    <source>
        <dbReference type="PROSITE" id="PS50109"/>
    </source>
</evidence>
<dbReference type="EC" id="2.7.13.3" evidence="2"/>
<dbReference type="Proteomes" id="UP001500582">
    <property type="component" value="Unassembled WGS sequence"/>
</dbReference>
<sequence length="710" mass="81300">MFRPGENRSDLDSAFKYLGQAAQLSAQLHLPDRKNKVLISIATCYVEAGDLESGIVKFKEAIAYYKKVGNKRAEAGAWYSYGSQLKNNNKNDHQRQQLACFESSYKLYKEGGDTKEAIQALVRWTQIQLDRKNNTEAENGLQRIRNECIKIGYFKEFYGWALDNLTTIAASKGDFYEQLFYQLENLDALKKHAEYYTDDGIILAYNRITGLYLALGDYIKAELYAQKELSLTLKRKGDYVFPLDNLFISMLHQGNAEAALRILKKTIKIQPPERPQQVDVDQFFGRIYAAMHRYELADHHFKKAVAEYDALDPRHENINLFTAIYETASDFYISTGQFKKADHFVKGLAAMDKHFTRLQKSELALKQSKVDSASGDHFSALVHFHNYSNIKDSIFNSEKISQLNRLEVVYETKQKQIKINLLNAQNKAHLAETEKANLERNITAGGIVVMFIITGITFYSFRIKIKSNRLLTFKSLEIDRQNKSLQVLVNEKERLLAEKEDLLADKDILLKEVHHRVKNNLQIVMSLLSTQLEYLENKEAVQALEESHQRVQAIALVHQKLYRDKGGIRIEMRPYIADMVDDLDGFFNAGKRKIRFELEIDPIHLDIEQAVPVGLILNEAMTNSIKYAFTNDEGSVKVFVKRTLEEHVVIKITDNGKGLPTDFDLGDSNTLGMEMMKGLSKQLSGTFNIVSNAGVEILLSFPYRDKRIFV</sequence>
<protein>
    <recommendedName>
        <fullName evidence="2">histidine kinase</fullName>
        <ecNumber evidence="2">2.7.13.3</ecNumber>
    </recommendedName>
</protein>
<evidence type="ECO:0000256" key="8">
    <source>
        <dbReference type="SAM" id="Coils"/>
    </source>
</evidence>
<evidence type="ECO:0000256" key="7">
    <source>
        <dbReference type="ARBA" id="ARBA00022840"/>
    </source>
</evidence>
<dbReference type="InterPro" id="IPR011495">
    <property type="entry name" value="Sig_transdc_His_kin_sub2_dim/P"/>
</dbReference>
<evidence type="ECO:0000313" key="11">
    <source>
        <dbReference type="EMBL" id="GAA4317991.1"/>
    </source>
</evidence>
<evidence type="ECO:0000256" key="1">
    <source>
        <dbReference type="ARBA" id="ARBA00000085"/>
    </source>
</evidence>
<comment type="catalytic activity">
    <reaction evidence="1">
        <text>ATP + protein L-histidine = ADP + protein N-phospho-L-histidine.</text>
        <dbReference type="EC" id="2.7.13.3"/>
    </reaction>
</comment>
<evidence type="ECO:0000256" key="5">
    <source>
        <dbReference type="ARBA" id="ARBA00022741"/>
    </source>
</evidence>
<gene>
    <name evidence="11" type="ORF">GCM10023149_15870</name>
</gene>
<evidence type="ECO:0000256" key="2">
    <source>
        <dbReference type="ARBA" id="ARBA00012438"/>
    </source>
</evidence>
<name>A0ABP8G5R9_9SPHI</name>
<evidence type="ECO:0000256" key="3">
    <source>
        <dbReference type="ARBA" id="ARBA00022553"/>
    </source>
</evidence>
<evidence type="ECO:0000256" key="9">
    <source>
        <dbReference type="SAM" id="Phobius"/>
    </source>
</evidence>
<dbReference type="Gene3D" id="1.25.40.10">
    <property type="entry name" value="Tetratricopeptide repeat domain"/>
    <property type="match status" value="2"/>
</dbReference>
<dbReference type="SUPFAM" id="SSF55874">
    <property type="entry name" value="ATPase domain of HSP90 chaperone/DNA topoisomerase II/histidine kinase"/>
    <property type="match status" value="1"/>
</dbReference>
<dbReference type="Gene3D" id="3.30.450.20">
    <property type="entry name" value="PAS domain"/>
    <property type="match status" value="1"/>
</dbReference>
<dbReference type="PROSITE" id="PS50109">
    <property type="entry name" value="HIS_KIN"/>
    <property type="match status" value="1"/>
</dbReference>
<keyword evidence="3" id="KW-0597">Phosphoprotein</keyword>
<keyword evidence="9" id="KW-0472">Membrane</keyword>
<dbReference type="EMBL" id="BAABFT010000003">
    <property type="protein sequence ID" value="GAA4317991.1"/>
    <property type="molecule type" value="Genomic_DNA"/>
</dbReference>
<dbReference type="SUPFAM" id="SSF48452">
    <property type="entry name" value="TPR-like"/>
    <property type="match status" value="2"/>
</dbReference>
<keyword evidence="4" id="KW-0808">Transferase</keyword>
<evidence type="ECO:0000313" key="12">
    <source>
        <dbReference type="Proteomes" id="UP001500582"/>
    </source>
</evidence>
<evidence type="ECO:0000256" key="4">
    <source>
        <dbReference type="ARBA" id="ARBA00022679"/>
    </source>
</evidence>
<keyword evidence="8" id="KW-0175">Coiled coil</keyword>
<feature type="transmembrane region" description="Helical" evidence="9">
    <location>
        <begin position="442"/>
        <end position="461"/>
    </location>
</feature>
<feature type="domain" description="Histidine kinase" evidence="10">
    <location>
        <begin position="512"/>
        <end position="705"/>
    </location>
</feature>
<organism evidence="11 12">
    <name type="scientific">Mucilaginibacter gynuensis</name>
    <dbReference type="NCBI Taxonomy" id="1302236"/>
    <lineage>
        <taxon>Bacteria</taxon>
        <taxon>Pseudomonadati</taxon>
        <taxon>Bacteroidota</taxon>
        <taxon>Sphingobacteriia</taxon>
        <taxon>Sphingobacteriales</taxon>
        <taxon>Sphingobacteriaceae</taxon>
        <taxon>Mucilaginibacter</taxon>
    </lineage>
</organism>
<accession>A0ABP8G5R9</accession>
<keyword evidence="6" id="KW-0418">Kinase</keyword>
<keyword evidence="12" id="KW-1185">Reference proteome</keyword>
<evidence type="ECO:0000256" key="6">
    <source>
        <dbReference type="ARBA" id="ARBA00022777"/>
    </source>
</evidence>
<proteinExistence type="predicted"/>
<dbReference type="InterPro" id="IPR011990">
    <property type="entry name" value="TPR-like_helical_dom_sf"/>
</dbReference>
<dbReference type="InterPro" id="IPR003594">
    <property type="entry name" value="HATPase_dom"/>
</dbReference>
<keyword evidence="5" id="KW-0547">Nucleotide-binding</keyword>
<dbReference type="PANTHER" id="PTHR41523">
    <property type="entry name" value="TWO-COMPONENT SYSTEM SENSOR PROTEIN"/>
    <property type="match status" value="1"/>
</dbReference>
<dbReference type="Pfam" id="PF07568">
    <property type="entry name" value="HisKA_2"/>
    <property type="match status" value="1"/>
</dbReference>
<dbReference type="SMART" id="SM00387">
    <property type="entry name" value="HATPase_c"/>
    <property type="match status" value="1"/>
</dbReference>
<comment type="caution">
    <text evidence="11">The sequence shown here is derived from an EMBL/GenBank/DDBJ whole genome shotgun (WGS) entry which is preliminary data.</text>
</comment>
<keyword evidence="9" id="KW-1133">Transmembrane helix</keyword>
<dbReference type="InterPro" id="IPR005467">
    <property type="entry name" value="His_kinase_dom"/>
</dbReference>
<dbReference type="Gene3D" id="3.30.565.10">
    <property type="entry name" value="Histidine kinase-like ATPase, C-terminal domain"/>
    <property type="match status" value="1"/>
</dbReference>
<feature type="coiled-coil region" evidence="8">
    <location>
        <begin position="478"/>
        <end position="512"/>
    </location>
</feature>
<dbReference type="Pfam" id="PF02518">
    <property type="entry name" value="HATPase_c"/>
    <property type="match status" value="1"/>
</dbReference>
<reference evidence="12" key="1">
    <citation type="journal article" date="2019" name="Int. J. Syst. Evol. Microbiol.">
        <title>The Global Catalogue of Microorganisms (GCM) 10K type strain sequencing project: providing services to taxonomists for standard genome sequencing and annotation.</title>
        <authorList>
            <consortium name="The Broad Institute Genomics Platform"/>
            <consortium name="The Broad Institute Genome Sequencing Center for Infectious Disease"/>
            <person name="Wu L."/>
            <person name="Ma J."/>
        </authorList>
    </citation>
    <scope>NUCLEOTIDE SEQUENCE [LARGE SCALE GENOMIC DNA]</scope>
    <source>
        <strain evidence="12">JCM 17705</strain>
    </source>
</reference>